<reference evidence="1 2" key="1">
    <citation type="journal article" date="2022" name="Genome Biol. Evol.">
        <title>The Spruce Budworm Genome: Reconstructing the Evolutionary History of Antifreeze Proteins.</title>
        <authorList>
            <person name="Beliveau C."/>
            <person name="Gagne P."/>
            <person name="Picq S."/>
            <person name="Vernygora O."/>
            <person name="Keeling C.I."/>
            <person name="Pinkney K."/>
            <person name="Doucet D."/>
            <person name="Wen F."/>
            <person name="Johnston J.S."/>
            <person name="Maaroufi H."/>
            <person name="Boyle B."/>
            <person name="Laroche J."/>
            <person name="Dewar K."/>
            <person name="Juretic N."/>
            <person name="Blackburn G."/>
            <person name="Nisole A."/>
            <person name="Brunet B."/>
            <person name="Brandao M."/>
            <person name="Lumley L."/>
            <person name="Duan J."/>
            <person name="Quan G."/>
            <person name="Lucarotti C.J."/>
            <person name="Roe A.D."/>
            <person name="Sperling F.A.H."/>
            <person name="Levesque R.C."/>
            <person name="Cusson M."/>
        </authorList>
    </citation>
    <scope>NUCLEOTIDE SEQUENCE [LARGE SCALE GENOMIC DNA]</scope>
    <source>
        <strain evidence="1">Glfc:IPQL:Cfum</strain>
    </source>
</reference>
<keyword evidence="2" id="KW-1185">Reference proteome</keyword>
<organism evidence="1 2">
    <name type="scientific">Choristoneura fumiferana</name>
    <name type="common">Spruce budworm moth</name>
    <name type="synonym">Archips fumiferana</name>
    <dbReference type="NCBI Taxonomy" id="7141"/>
    <lineage>
        <taxon>Eukaryota</taxon>
        <taxon>Metazoa</taxon>
        <taxon>Ecdysozoa</taxon>
        <taxon>Arthropoda</taxon>
        <taxon>Hexapoda</taxon>
        <taxon>Insecta</taxon>
        <taxon>Pterygota</taxon>
        <taxon>Neoptera</taxon>
        <taxon>Endopterygota</taxon>
        <taxon>Lepidoptera</taxon>
        <taxon>Glossata</taxon>
        <taxon>Ditrysia</taxon>
        <taxon>Tortricoidea</taxon>
        <taxon>Tortricidae</taxon>
        <taxon>Tortricinae</taxon>
        <taxon>Choristoneura</taxon>
    </lineage>
</organism>
<proteinExistence type="predicted"/>
<accession>A0ACC0JSB8</accession>
<dbReference type="EMBL" id="CM046126">
    <property type="protein sequence ID" value="KAI8426901.1"/>
    <property type="molecule type" value="Genomic_DNA"/>
</dbReference>
<dbReference type="Proteomes" id="UP001064048">
    <property type="component" value="Chromosome 26"/>
</dbReference>
<sequence>MKSTSLLVLMLILKVVDEMQCDCVLSLKDDFGSPSAVYLHGDSYLLPGGKKGVSVRRAAAITVACPGRAVVLGNYSTGVEDLEVKCVSNTTFSAGARRWRGEFKAISCSSQPYFTALETRQACYRSGQTSVKVGYTVAGKLYTLYTACFDRGTMSTLFVQHDLSPSSFYSQIGRRPQFTGGDLFGKFPIADLYKLTHQKDRINAVLGSNMDSTYLTKKEFLTRGHLAANADFSLRALKRASFHYVNVAPQWKRGNSGDWAAFEDGLRRRVHSSNSSVTVYTGTHGVLRLPSPQGEKEFYLHTDENNNDVAPVPLYFYKLVYDPKRKTATAFVTVNSSFYNQTTTDRLTFCDDVCGAISWLKLRNDGTHSFCCSYEDFVETVDHVVGLDVKGLYK</sequence>
<evidence type="ECO:0000313" key="2">
    <source>
        <dbReference type="Proteomes" id="UP001064048"/>
    </source>
</evidence>
<evidence type="ECO:0000313" key="1">
    <source>
        <dbReference type="EMBL" id="KAI8426901.1"/>
    </source>
</evidence>
<protein>
    <submittedName>
        <fullName evidence="1">Uncharacterized protein</fullName>
    </submittedName>
</protein>
<name>A0ACC0JSB8_CHOFU</name>
<comment type="caution">
    <text evidence="1">The sequence shown here is derived from an EMBL/GenBank/DDBJ whole genome shotgun (WGS) entry which is preliminary data.</text>
</comment>
<gene>
    <name evidence="1" type="ORF">MSG28_014571</name>
</gene>